<feature type="region of interest" description="Disordered" evidence="1">
    <location>
        <begin position="522"/>
        <end position="598"/>
    </location>
</feature>
<evidence type="ECO:0008006" key="4">
    <source>
        <dbReference type="Google" id="ProtNLM"/>
    </source>
</evidence>
<gene>
    <name evidence="2" type="ORF">IL334_005913</name>
</gene>
<feature type="compositionally biased region" description="Low complexity" evidence="1">
    <location>
        <begin position="551"/>
        <end position="562"/>
    </location>
</feature>
<proteinExistence type="predicted"/>
<evidence type="ECO:0000256" key="1">
    <source>
        <dbReference type="SAM" id="MobiDB-lite"/>
    </source>
</evidence>
<reference evidence="2 3" key="1">
    <citation type="submission" date="2024-01" db="EMBL/GenBank/DDBJ databases">
        <title>Comparative genomics of Cryptococcus and Kwoniella reveals pathogenesis evolution and contrasting modes of karyotype evolution via chromosome fusion or intercentromeric recombination.</title>
        <authorList>
            <person name="Coelho M.A."/>
            <person name="David-Palma M."/>
            <person name="Shea T."/>
            <person name="Bowers K."/>
            <person name="McGinley-Smith S."/>
            <person name="Mohammad A.W."/>
            <person name="Gnirke A."/>
            <person name="Yurkov A.M."/>
            <person name="Nowrousian M."/>
            <person name="Sun S."/>
            <person name="Cuomo C.A."/>
            <person name="Heitman J."/>
        </authorList>
    </citation>
    <scope>NUCLEOTIDE SEQUENCE [LARGE SCALE GENOMIC DNA]</scope>
    <source>
        <strain evidence="2">CBS 11374</strain>
    </source>
</reference>
<dbReference type="GeneID" id="87958043"/>
<sequence>MPDFHPPLAHSSDVTVSSNSSHPYIQLNFFATFNEDEDSSGSWEIWTDLPRLDDHGHALSQPGEWRSIQFKNYDKSAILPCGNGSNGISDQTIHIKTLDDYPVPTTGPRTMYLSTVIPASTGQEFSYTYRHITTSGETHWLGGMGGNGAIKMIEGEIQAKNDETKVGDWSEKPEGLNRVSWIGFGIELETVKGKIKPIIRTLPSSTNASLDLILLQGISPIHLSPLSYRTNVIKAQEPISLTQDLAIIGHGASFDVAPSYSLPSTTNNSLTASYGLTTQPSPKEVLTAAFRAAKAKQDRFRLGEVSGSDARDVVAIFASTGQGENEQIHMVIHAPPTAAPSQISVTLPASMAISAPIAIFSDSENEISYLNLPDTGRSAGSTVRLHLEAGPVAKVLQVAEFVELRGTGGDDSAWICAPDAINVEVGEEEIAVPKSSTTAVPDESFAEVTPSTVTEEANAPIESNLYEDRLLEGSTEESRIERFNTVHAAPSAGWWLFRFIGRFVANIWGMLLWPFRSTANITDGSEDIDDDTPLETGERPADDERTPLLGSISMSRDTSSSSTAFDPLATPTSMRANKEGLTPNHQTDGSITPTGQNSSPLITVGELPIINTVQIRSYAQMTFNERPPFRFFLPPHSVQDESKLRFRIKEKISRQWIETEPVPKSSEQDRCRELIVGEKGTVGGEDWDVQIERLST</sequence>
<accession>A0ABZ1D7J4</accession>
<dbReference type="EMBL" id="CP141888">
    <property type="protein sequence ID" value="WRT68931.1"/>
    <property type="molecule type" value="Genomic_DNA"/>
</dbReference>
<feature type="compositionally biased region" description="Polar residues" evidence="1">
    <location>
        <begin position="583"/>
        <end position="598"/>
    </location>
</feature>
<feature type="compositionally biased region" description="Acidic residues" evidence="1">
    <location>
        <begin position="524"/>
        <end position="533"/>
    </location>
</feature>
<protein>
    <recommendedName>
        <fullName evidence="4">NudC domain-containing protein 1</fullName>
    </recommendedName>
</protein>
<dbReference type="RefSeq" id="XP_062793670.1">
    <property type="nucleotide sequence ID" value="XM_062937619.1"/>
</dbReference>
<feature type="compositionally biased region" description="Basic and acidic residues" evidence="1">
    <location>
        <begin position="536"/>
        <end position="546"/>
    </location>
</feature>
<evidence type="ECO:0000313" key="2">
    <source>
        <dbReference type="EMBL" id="WRT68931.1"/>
    </source>
</evidence>
<evidence type="ECO:0000313" key="3">
    <source>
        <dbReference type="Proteomes" id="UP001329825"/>
    </source>
</evidence>
<name>A0ABZ1D7J4_9TREE</name>
<keyword evidence="3" id="KW-1185">Reference proteome</keyword>
<dbReference type="Proteomes" id="UP001329825">
    <property type="component" value="Chromosome 8"/>
</dbReference>
<organism evidence="2 3">
    <name type="scientific">Kwoniella shivajii</name>
    <dbReference type="NCBI Taxonomy" id="564305"/>
    <lineage>
        <taxon>Eukaryota</taxon>
        <taxon>Fungi</taxon>
        <taxon>Dikarya</taxon>
        <taxon>Basidiomycota</taxon>
        <taxon>Agaricomycotina</taxon>
        <taxon>Tremellomycetes</taxon>
        <taxon>Tremellales</taxon>
        <taxon>Cryptococcaceae</taxon>
        <taxon>Kwoniella</taxon>
    </lineage>
</organism>